<evidence type="ECO:0000313" key="7">
    <source>
        <dbReference type="EMBL" id="VFK59264.1"/>
    </source>
</evidence>
<dbReference type="GO" id="GO:0017089">
    <property type="term" value="F:glycolipid transfer activity"/>
    <property type="evidence" value="ECO:0007669"/>
    <property type="project" value="TreeGrafter"/>
</dbReference>
<dbReference type="InterPro" id="IPR010664">
    <property type="entry name" value="LipoPS_assembly_LptC-rel"/>
</dbReference>
<dbReference type="EMBL" id="CAADFX010000098">
    <property type="protein sequence ID" value="VFK59264.1"/>
    <property type="molecule type" value="Genomic_DNA"/>
</dbReference>
<dbReference type="HAMAP" id="MF_01915">
    <property type="entry name" value="LPS_assembly_LptC"/>
    <property type="match status" value="1"/>
</dbReference>
<dbReference type="PANTHER" id="PTHR37481">
    <property type="entry name" value="LIPOPOLYSACCHARIDE EXPORT SYSTEM PROTEIN LPTC"/>
    <property type="match status" value="1"/>
</dbReference>
<gene>
    <name evidence="6" type="primary">lptC</name>
    <name evidence="7" type="ORF">BECKTUN1418D_GA0071000_109810</name>
</gene>
<reference evidence="7" key="1">
    <citation type="submission" date="2019-02" db="EMBL/GenBank/DDBJ databases">
        <authorList>
            <person name="Gruber-Vodicka R. H."/>
            <person name="Seah K. B. B."/>
        </authorList>
    </citation>
    <scope>NUCLEOTIDE SEQUENCE</scope>
    <source>
        <strain evidence="7">BECK_BY1</strain>
    </source>
</reference>
<evidence type="ECO:0000256" key="3">
    <source>
        <dbReference type="ARBA" id="ARBA00022692"/>
    </source>
</evidence>
<keyword evidence="3 6" id="KW-0812">Transmembrane</keyword>
<evidence type="ECO:0000256" key="2">
    <source>
        <dbReference type="ARBA" id="ARBA00022519"/>
    </source>
</evidence>
<keyword evidence="2 6" id="KW-0997">Cell inner membrane</keyword>
<comment type="similarity">
    <text evidence="6">Belongs to the LptC family.</text>
</comment>
<name>A0A450ZZQ5_9GAMM</name>
<dbReference type="InterPro" id="IPR026265">
    <property type="entry name" value="LptC"/>
</dbReference>
<accession>A0A450ZZQ5</accession>
<organism evidence="7">
    <name type="scientific">Candidatus Kentrum sp. TUN</name>
    <dbReference type="NCBI Taxonomy" id="2126343"/>
    <lineage>
        <taxon>Bacteria</taxon>
        <taxon>Pseudomonadati</taxon>
        <taxon>Pseudomonadota</taxon>
        <taxon>Gammaproteobacteria</taxon>
        <taxon>Candidatus Kentrum</taxon>
    </lineage>
</organism>
<comment type="subunit">
    <text evidence="6">Component of the lipopolysaccharide transport and assembly complex. Interacts with LptA and the LptBFG transporter complex.</text>
</comment>
<dbReference type="Pfam" id="PF06835">
    <property type="entry name" value="LptC"/>
    <property type="match status" value="1"/>
</dbReference>
<evidence type="ECO:0000256" key="6">
    <source>
        <dbReference type="HAMAP-Rule" id="MF_01915"/>
    </source>
</evidence>
<sequence>MTRQWLLPFSLLTLLLGSSWFLERLSVNTTKQESDLEQQEADYSIDDFTTTAMDKTGRPQYRLEAKRMIHYPTTDTSELEKPHFIFFDATNYDRSQKIPIDREKLPSGYPAWHAKSEQGRVLGDSRIVFLLGKVRLWKNNDAGIMEFDVRTRNFRLLPDLNYGETNEAVIIRTATSETRSIGMRTHIKPSRIELLSRVETMYEKPRLSND</sequence>
<evidence type="ECO:0000256" key="4">
    <source>
        <dbReference type="ARBA" id="ARBA00022989"/>
    </source>
</evidence>
<dbReference type="GO" id="GO:0030288">
    <property type="term" value="C:outer membrane-bounded periplasmic space"/>
    <property type="evidence" value="ECO:0007669"/>
    <property type="project" value="TreeGrafter"/>
</dbReference>
<dbReference type="NCBIfam" id="TIGR04409">
    <property type="entry name" value="LptC_YrbK"/>
    <property type="match status" value="1"/>
</dbReference>
<dbReference type="Gene3D" id="2.60.450.10">
    <property type="entry name" value="Lipopolysaccharide (LPS) transport protein A like domain"/>
    <property type="match status" value="1"/>
</dbReference>
<dbReference type="GO" id="GO:0005886">
    <property type="term" value="C:plasma membrane"/>
    <property type="evidence" value="ECO:0007669"/>
    <property type="project" value="UniProtKB-SubCell"/>
</dbReference>
<dbReference type="AlphaFoldDB" id="A0A450ZZQ5"/>
<proteinExistence type="inferred from homology"/>
<keyword evidence="4 6" id="KW-1133">Transmembrane helix</keyword>
<comment type="subcellular location">
    <subcellularLocation>
        <location evidence="6">Cell inner membrane</location>
        <topology evidence="6">Single-pass membrane protein</topology>
    </subcellularLocation>
</comment>
<comment type="function">
    <text evidence="6">Involved in the assembly of lipopolysaccharide (LPS). Required for the translocation of LPS from the inner membrane to the outer membrane. Facilitates the transfer of LPS from the inner membrane to the periplasmic protein LptA. Could be a docking site for LptA.</text>
</comment>
<dbReference type="GO" id="GO:0043165">
    <property type="term" value="P:Gram-negative-bacterium-type cell outer membrane assembly"/>
    <property type="evidence" value="ECO:0007669"/>
    <property type="project" value="UniProtKB-UniRule"/>
</dbReference>
<dbReference type="GO" id="GO:0015221">
    <property type="term" value="F:lipopolysaccharide transmembrane transporter activity"/>
    <property type="evidence" value="ECO:0007669"/>
    <property type="project" value="InterPro"/>
</dbReference>
<evidence type="ECO:0000256" key="5">
    <source>
        <dbReference type="ARBA" id="ARBA00023136"/>
    </source>
</evidence>
<keyword evidence="5 6" id="KW-0472">Membrane</keyword>
<evidence type="ECO:0000256" key="1">
    <source>
        <dbReference type="ARBA" id="ARBA00022475"/>
    </source>
</evidence>
<dbReference type="InterPro" id="IPR052363">
    <property type="entry name" value="LPS_export_LptC"/>
</dbReference>
<dbReference type="PANTHER" id="PTHR37481:SF1">
    <property type="entry name" value="LIPOPOLYSACCHARIDE EXPORT SYSTEM PROTEIN LPTC"/>
    <property type="match status" value="1"/>
</dbReference>
<keyword evidence="1 6" id="KW-1003">Cell membrane</keyword>
<protein>
    <recommendedName>
        <fullName evidence="6">Lipopolysaccharide export system protein LptC</fullName>
    </recommendedName>
</protein>